<keyword evidence="1" id="KW-0805">Transcription regulation</keyword>
<dbReference type="Pfam" id="PF13545">
    <property type="entry name" value="HTH_Crp_2"/>
    <property type="match status" value="1"/>
</dbReference>
<feature type="domain" description="HTH crp-type" evidence="5">
    <location>
        <begin position="155"/>
        <end position="224"/>
    </location>
</feature>
<dbReference type="SUPFAM" id="SSF51206">
    <property type="entry name" value="cAMP-binding domain-like"/>
    <property type="match status" value="1"/>
</dbReference>
<evidence type="ECO:0000256" key="1">
    <source>
        <dbReference type="ARBA" id="ARBA00023015"/>
    </source>
</evidence>
<dbReference type="InterPro" id="IPR014710">
    <property type="entry name" value="RmlC-like_jellyroll"/>
</dbReference>
<reference evidence="6 7" key="1">
    <citation type="submission" date="2017-09" db="EMBL/GenBank/DDBJ databases">
        <title>Sphingomonas adhaesiva DSM 7418, whole genome shotgun sequence.</title>
        <authorList>
            <person name="Feng G."/>
            <person name="Zhu H."/>
        </authorList>
    </citation>
    <scope>NUCLEOTIDE SEQUENCE [LARGE SCALE GENOMIC DNA]</scope>
    <source>
        <strain evidence="6 7">DSM 7418</strain>
    </source>
</reference>
<gene>
    <name evidence="6" type="ORF">COA07_16915</name>
</gene>
<accession>A0A2A4I5D8</accession>
<dbReference type="PROSITE" id="PS00042">
    <property type="entry name" value="HTH_CRP_1"/>
    <property type="match status" value="1"/>
</dbReference>
<organism evidence="6 7">
    <name type="scientific">Sphingomonas adhaesiva</name>
    <dbReference type="NCBI Taxonomy" id="28212"/>
    <lineage>
        <taxon>Bacteria</taxon>
        <taxon>Pseudomonadati</taxon>
        <taxon>Pseudomonadota</taxon>
        <taxon>Alphaproteobacteria</taxon>
        <taxon>Sphingomonadales</taxon>
        <taxon>Sphingomonadaceae</taxon>
        <taxon>Sphingomonas</taxon>
    </lineage>
</organism>
<dbReference type="SMART" id="SM00419">
    <property type="entry name" value="HTH_CRP"/>
    <property type="match status" value="1"/>
</dbReference>
<feature type="domain" description="Cyclic nucleotide-binding" evidence="4">
    <location>
        <begin position="48"/>
        <end position="141"/>
    </location>
</feature>
<dbReference type="PROSITE" id="PS51063">
    <property type="entry name" value="HTH_CRP_2"/>
    <property type="match status" value="1"/>
</dbReference>
<dbReference type="SUPFAM" id="SSF46785">
    <property type="entry name" value="Winged helix' DNA-binding domain"/>
    <property type="match status" value="1"/>
</dbReference>
<dbReference type="GO" id="GO:0005829">
    <property type="term" value="C:cytosol"/>
    <property type="evidence" value="ECO:0007669"/>
    <property type="project" value="TreeGrafter"/>
</dbReference>
<dbReference type="InterPro" id="IPR036390">
    <property type="entry name" value="WH_DNA-bd_sf"/>
</dbReference>
<sequence length="231" mass="25019">MHLAPVEQSTPSRCVGCTARGRAVCSVFSPAAARAFDRLARPITLARGETLVWEDDDTLLVGFIVSGVVKLTASLADGREQILGLAGAGDMVGRPFGTRSSYSVTAVGPVRLCALGRPAFEQFAAAHPEVEHALLLRALDELDRARRWMLLLGRKSAGERVASLLVEFAERSPGNDVAFPLTRQQMGDLLGLSIETVSRELTKLRGAGLITLTDLKHFRVEDERCLRQRAA</sequence>
<dbReference type="InterPro" id="IPR000595">
    <property type="entry name" value="cNMP-bd_dom"/>
</dbReference>
<keyword evidence="2" id="KW-0238">DNA-binding</keyword>
<dbReference type="Pfam" id="PF00027">
    <property type="entry name" value="cNMP_binding"/>
    <property type="match status" value="1"/>
</dbReference>
<evidence type="ECO:0000259" key="4">
    <source>
        <dbReference type="PROSITE" id="PS50042"/>
    </source>
</evidence>
<dbReference type="GO" id="GO:0003700">
    <property type="term" value="F:DNA-binding transcription factor activity"/>
    <property type="evidence" value="ECO:0007669"/>
    <property type="project" value="InterPro"/>
</dbReference>
<dbReference type="InterPro" id="IPR012318">
    <property type="entry name" value="HTH_CRP"/>
</dbReference>
<dbReference type="PROSITE" id="PS50042">
    <property type="entry name" value="CNMP_BINDING_3"/>
    <property type="match status" value="1"/>
</dbReference>
<proteinExistence type="predicted"/>
<dbReference type="CDD" id="cd00092">
    <property type="entry name" value="HTH_CRP"/>
    <property type="match status" value="1"/>
</dbReference>
<dbReference type="InterPro" id="IPR018335">
    <property type="entry name" value="Tscrpt_reg_HTH_Crp-type_CS"/>
</dbReference>
<evidence type="ECO:0000256" key="2">
    <source>
        <dbReference type="ARBA" id="ARBA00023125"/>
    </source>
</evidence>
<keyword evidence="7" id="KW-1185">Reference proteome</keyword>
<evidence type="ECO:0000313" key="7">
    <source>
        <dbReference type="Proteomes" id="UP000218323"/>
    </source>
</evidence>
<evidence type="ECO:0000313" key="6">
    <source>
        <dbReference type="EMBL" id="PCG13003.1"/>
    </source>
</evidence>
<dbReference type="Proteomes" id="UP000218323">
    <property type="component" value="Unassembled WGS sequence"/>
</dbReference>
<dbReference type="InterPro" id="IPR018490">
    <property type="entry name" value="cNMP-bd_dom_sf"/>
</dbReference>
<evidence type="ECO:0000256" key="3">
    <source>
        <dbReference type="ARBA" id="ARBA00023163"/>
    </source>
</evidence>
<evidence type="ECO:0000259" key="5">
    <source>
        <dbReference type="PROSITE" id="PS51063"/>
    </source>
</evidence>
<name>A0A2A4I5D8_9SPHN</name>
<dbReference type="AlphaFoldDB" id="A0A2A4I5D8"/>
<dbReference type="GO" id="GO:0003677">
    <property type="term" value="F:DNA binding"/>
    <property type="evidence" value="ECO:0007669"/>
    <property type="project" value="UniProtKB-KW"/>
</dbReference>
<dbReference type="PRINTS" id="PR00034">
    <property type="entry name" value="HTHCRP"/>
</dbReference>
<dbReference type="CDD" id="cd00038">
    <property type="entry name" value="CAP_ED"/>
    <property type="match status" value="1"/>
</dbReference>
<comment type="caution">
    <text evidence="6">The sequence shown here is derived from an EMBL/GenBank/DDBJ whole genome shotgun (WGS) entry which is preliminary data.</text>
</comment>
<dbReference type="PANTHER" id="PTHR24567">
    <property type="entry name" value="CRP FAMILY TRANSCRIPTIONAL REGULATORY PROTEIN"/>
    <property type="match status" value="1"/>
</dbReference>
<dbReference type="InterPro" id="IPR050397">
    <property type="entry name" value="Env_Response_Regulators"/>
</dbReference>
<dbReference type="Gene3D" id="2.60.120.10">
    <property type="entry name" value="Jelly Rolls"/>
    <property type="match status" value="1"/>
</dbReference>
<dbReference type="PANTHER" id="PTHR24567:SF75">
    <property type="entry name" value="FUMARATE AND NITRATE REDUCTION REGULATORY PROTEIN"/>
    <property type="match status" value="1"/>
</dbReference>
<keyword evidence="3" id="KW-0804">Transcription</keyword>
<dbReference type="SMART" id="SM00100">
    <property type="entry name" value="cNMP"/>
    <property type="match status" value="1"/>
</dbReference>
<dbReference type="EMBL" id="NWVC01000016">
    <property type="protein sequence ID" value="PCG13003.1"/>
    <property type="molecule type" value="Genomic_DNA"/>
</dbReference>
<protein>
    <submittedName>
        <fullName evidence="6">Crp/Fnr family transcriptional regulator</fullName>
    </submittedName>
</protein>
<dbReference type="RefSeq" id="WP_066707727.1">
    <property type="nucleotide sequence ID" value="NZ_NWVC01000016.1"/>
</dbReference>